<proteinExistence type="predicted"/>
<dbReference type="EMBL" id="VLPK01000001">
    <property type="protein sequence ID" value="TSJ42696.1"/>
    <property type="molecule type" value="Genomic_DNA"/>
</dbReference>
<evidence type="ECO:0000313" key="2">
    <source>
        <dbReference type="Proteomes" id="UP000318733"/>
    </source>
</evidence>
<accession>A0A556MRV7</accession>
<dbReference type="AlphaFoldDB" id="A0A556MRV7"/>
<gene>
    <name evidence="1" type="ORF">FO440_00445</name>
</gene>
<organism evidence="1 2">
    <name type="scientific">Mucilaginibacter corticis</name>
    <dbReference type="NCBI Taxonomy" id="2597670"/>
    <lineage>
        <taxon>Bacteria</taxon>
        <taxon>Pseudomonadati</taxon>
        <taxon>Bacteroidota</taxon>
        <taxon>Sphingobacteriia</taxon>
        <taxon>Sphingobacteriales</taxon>
        <taxon>Sphingobacteriaceae</taxon>
        <taxon>Mucilaginibacter</taxon>
    </lineage>
</organism>
<dbReference type="OrthoDB" id="707631at2"/>
<evidence type="ECO:0008006" key="3">
    <source>
        <dbReference type="Google" id="ProtNLM"/>
    </source>
</evidence>
<keyword evidence="2" id="KW-1185">Reference proteome</keyword>
<dbReference type="RefSeq" id="WP_144246267.1">
    <property type="nucleotide sequence ID" value="NZ_VLPK01000001.1"/>
</dbReference>
<dbReference type="Proteomes" id="UP000318733">
    <property type="component" value="Unassembled WGS sequence"/>
</dbReference>
<evidence type="ECO:0000313" key="1">
    <source>
        <dbReference type="EMBL" id="TSJ42696.1"/>
    </source>
</evidence>
<name>A0A556MRV7_9SPHI</name>
<protein>
    <recommendedName>
        <fullName evidence="3">TFIIB-type zinc ribbon-containing protein</fullName>
    </recommendedName>
</protein>
<reference evidence="1 2" key="1">
    <citation type="submission" date="2019-07" db="EMBL/GenBank/DDBJ databases">
        <authorList>
            <person name="Huq M.A."/>
        </authorList>
    </citation>
    <scope>NUCLEOTIDE SEQUENCE [LARGE SCALE GENOMIC DNA]</scope>
    <source>
        <strain evidence="1 2">MAH-19</strain>
    </source>
</reference>
<sequence length="199" mass="23614">MNRFQDENLGVSFFEHEIFVKCPKCEKRATIVKEDPSSYFSKRVLKCPNCFYSQVGRHQTFKVELKCHCSHCAAEINVSMKKVNEKKDSIAVRCLQCGNTDSYKPKNIPIEWFYKEIVEGKPTERYFGLPLWLSEGFRGESFWAYNYEHLAYLKKYISADLRERNDRTHWTLVEKLPNWIKAGKNREKLVKLITEIEKR</sequence>
<comment type="caution">
    <text evidence="1">The sequence shown here is derived from an EMBL/GenBank/DDBJ whole genome shotgun (WGS) entry which is preliminary data.</text>
</comment>